<dbReference type="EMBL" id="CAXLJM020000053">
    <property type="protein sequence ID" value="CAL8116816.1"/>
    <property type="molecule type" value="Genomic_DNA"/>
</dbReference>
<organism evidence="2 3">
    <name type="scientific">Orchesella dallaii</name>
    <dbReference type="NCBI Taxonomy" id="48710"/>
    <lineage>
        <taxon>Eukaryota</taxon>
        <taxon>Metazoa</taxon>
        <taxon>Ecdysozoa</taxon>
        <taxon>Arthropoda</taxon>
        <taxon>Hexapoda</taxon>
        <taxon>Collembola</taxon>
        <taxon>Entomobryomorpha</taxon>
        <taxon>Entomobryoidea</taxon>
        <taxon>Orchesellidae</taxon>
        <taxon>Orchesellinae</taxon>
        <taxon>Orchesella</taxon>
    </lineage>
</organism>
<evidence type="ECO:0000313" key="2">
    <source>
        <dbReference type="EMBL" id="CAL8116816.1"/>
    </source>
</evidence>
<reference evidence="2 3" key="1">
    <citation type="submission" date="2024-08" db="EMBL/GenBank/DDBJ databases">
        <authorList>
            <person name="Cucini C."/>
            <person name="Frati F."/>
        </authorList>
    </citation>
    <scope>NUCLEOTIDE SEQUENCE [LARGE SCALE GENOMIC DNA]</scope>
</reference>
<sequence>MDQNNQLPDNSVAGAGQGQNDSQGTNISDYQCHFNPWYVYYKTNPKADRPPSEFVRKVMTLRSQAQIEAWDKANSELKENDAPGGRGFPRIETSKPVKFGMGSIRKLERKTIPAAASSAPTPTDDVVNDVRKQTLALFVQEKSGKNPPSSTTTGGSSRKRKASSTNQIITDPDQVMIWPTMRTPSRSRKAANIVKLASSYVGAMSAIWATMPKSIQKAIDEERRVLYISGTTGLGKSELCGALFPTYLMCSSKSDFKLWNSNHHTGLLLDNMSPTTLGKTKELLGFVSIPIGRKTGETPHGTNCVINSQYNLAQFMLALKEMMRAEIAAAMGLKLFATLSYKQMKTLGEPLQVLENAVDKKIAKFAARLVEWRITEPVYEVGKV</sequence>
<comment type="caution">
    <text evidence="2">The sequence shown here is derived from an EMBL/GenBank/DDBJ whole genome shotgun (WGS) entry which is preliminary data.</text>
</comment>
<dbReference type="Proteomes" id="UP001642540">
    <property type="component" value="Unassembled WGS sequence"/>
</dbReference>
<accession>A0ABP1R1E9</accession>
<keyword evidence="3" id="KW-1185">Reference proteome</keyword>
<evidence type="ECO:0000313" key="3">
    <source>
        <dbReference type="Proteomes" id="UP001642540"/>
    </source>
</evidence>
<gene>
    <name evidence="2" type="ORF">ODALV1_LOCUS17414</name>
</gene>
<feature type="region of interest" description="Disordered" evidence="1">
    <location>
        <begin position="138"/>
        <end position="168"/>
    </location>
</feature>
<protein>
    <submittedName>
        <fullName evidence="2">Uncharacterized protein</fullName>
    </submittedName>
</protein>
<evidence type="ECO:0000256" key="1">
    <source>
        <dbReference type="SAM" id="MobiDB-lite"/>
    </source>
</evidence>
<feature type="compositionally biased region" description="Polar residues" evidence="1">
    <location>
        <begin position="18"/>
        <end position="27"/>
    </location>
</feature>
<proteinExistence type="predicted"/>
<feature type="compositionally biased region" description="Low complexity" evidence="1">
    <location>
        <begin position="145"/>
        <end position="156"/>
    </location>
</feature>
<feature type="region of interest" description="Disordered" evidence="1">
    <location>
        <begin position="1"/>
        <end position="27"/>
    </location>
</feature>
<name>A0ABP1R1E9_9HEXA</name>